<comment type="caution">
    <text evidence="1">The sequence shown here is derived from an EMBL/GenBank/DDBJ whole genome shotgun (WGS) entry which is preliminary data.</text>
</comment>
<organism evidence="1 2">
    <name type="scientific">Phocaeicola plebeius</name>
    <dbReference type="NCBI Taxonomy" id="310297"/>
    <lineage>
        <taxon>Bacteria</taxon>
        <taxon>Pseudomonadati</taxon>
        <taxon>Bacteroidota</taxon>
        <taxon>Bacteroidia</taxon>
        <taxon>Bacteroidales</taxon>
        <taxon>Bacteroidaceae</taxon>
        <taxon>Phocaeicola</taxon>
    </lineage>
</organism>
<accession>A0A3E4Z5F0</accession>
<protein>
    <submittedName>
        <fullName evidence="1">Uncharacterized protein</fullName>
    </submittedName>
</protein>
<dbReference type="AlphaFoldDB" id="A0A3E4Z5F0"/>
<proteinExistence type="predicted"/>
<evidence type="ECO:0000313" key="1">
    <source>
        <dbReference type="EMBL" id="RGM87544.1"/>
    </source>
</evidence>
<gene>
    <name evidence="1" type="ORF">DXB87_13840</name>
</gene>
<dbReference type="EMBL" id="QSTW01000021">
    <property type="protein sequence ID" value="RGM87544.1"/>
    <property type="molecule type" value="Genomic_DNA"/>
</dbReference>
<name>A0A3E4Z5F0_9BACT</name>
<sequence>MSLQIPRKDKDFQLLFPVFICTRNVKTYMKTKRHKKRLPQYLPATAFRLHYFNKKRIILIHSK</sequence>
<evidence type="ECO:0000313" key="2">
    <source>
        <dbReference type="Proteomes" id="UP000260814"/>
    </source>
</evidence>
<reference evidence="1 2" key="1">
    <citation type="submission" date="2018-08" db="EMBL/GenBank/DDBJ databases">
        <title>A genome reference for cultivated species of the human gut microbiota.</title>
        <authorList>
            <person name="Zou Y."/>
            <person name="Xue W."/>
            <person name="Luo G."/>
        </authorList>
    </citation>
    <scope>NUCLEOTIDE SEQUENCE [LARGE SCALE GENOMIC DNA]</scope>
    <source>
        <strain evidence="1 2">OM06-2</strain>
    </source>
</reference>
<dbReference type="Proteomes" id="UP000260814">
    <property type="component" value="Unassembled WGS sequence"/>
</dbReference>